<organism evidence="10 11">
    <name type="scientific">Senna tora</name>
    <dbReference type="NCBI Taxonomy" id="362788"/>
    <lineage>
        <taxon>Eukaryota</taxon>
        <taxon>Viridiplantae</taxon>
        <taxon>Streptophyta</taxon>
        <taxon>Embryophyta</taxon>
        <taxon>Tracheophyta</taxon>
        <taxon>Spermatophyta</taxon>
        <taxon>Magnoliopsida</taxon>
        <taxon>eudicotyledons</taxon>
        <taxon>Gunneridae</taxon>
        <taxon>Pentapetalae</taxon>
        <taxon>rosids</taxon>
        <taxon>fabids</taxon>
        <taxon>Fabales</taxon>
        <taxon>Fabaceae</taxon>
        <taxon>Caesalpinioideae</taxon>
        <taxon>Cassia clade</taxon>
        <taxon>Senna</taxon>
    </lineage>
</organism>
<feature type="domain" description="Telomerase ribonucleoprotein complex - RNA-binding" evidence="9">
    <location>
        <begin position="468"/>
        <end position="625"/>
    </location>
</feature>
<name>A0A834XFK0_9FABA</name>
<dbReference type="PANTHER" id="PTHR12066:SF0">
    <property type="entry name" value="TELOMERASE REVERSE TRANSCRIPTASE"/>
    <property type="match status" value="1"/>
</dbReference>
<dbReference type="GO" id="GO:0003720">
    <property type="term" value="F:telomerase activity"/>
    <property type="evidence" value="ECO:0007669"/>
    <property type="project" value="InterPro"/>
</dbReference>
<evidence type="ECO:0000256" key="5">
    <source>
        <dbReference type="ARBA" id="ARBA00022918"/>
    </source>
</evidence>
<keyword evidence="2 7" id="KW-0548">Nucleotidyltransferase</keyword>
<dbReference type="GO" id="GO:0042162">
    <property type="term" value="F:telomeric DNA binding"/>
    <property type="evidence" value="ECO:0007669"/>
    <property type="project" value="TreeGrafter"/>
</dbReference>
<dbReference type="Pfam" id="PF21399">
    <property type="entry name" value="TERT_C"/>
    <property type="match status" value="1"/>
</dbReference>
<feature type="region of interest" description="Disordered" evidence="8">
    <location>
        <begin position="217"/>
        <end position="236"/>
    </location>
</feature>
<dbReference type="Gene3D" id="1.10.132.70">
    <property type="match status" value="1"/>
</dbReference>
<keyword evidence="1 7" id="KW-0808">Transferase</keyword>
<keyword evidence="7" id="KW-0779">Telomere</keyword>
<accession>A0A834XFK0</accession>
<keyword evidence="4 7" id="KW-0460">Magnesium</keyword>
<sequence>MRRKHKVPEILWRLFRDRARPMAETIVSLLPPSPKQCKCKGKQCLGCSVDPLSFLLRPDDPSDYRKLLIRCFVVVSDNAPALRVFFPHCHWSQYERNCSSPTVELLSCSSWDLLQSRVGDDMMVYILRNTSIFLPVPRRKHHQVAGPPVSGLCFKMSNCLSNLDSRHSSLPQGALLKMDRVVKRPAPYQRASEPTYSGRPNQMGKIALKELDLGTLEEQRNQKKRERTGDTDSTVGKRRCNTSIIFNGPACSASGLDFTGLKSSMPLTRHDGSEHHQTSSANVSKSSTGKCAGKHIAESEGEKSSEYPTARIRKRSRPFSWQRRQKRRQKLCSAETSTTTDCLHGSFHCSETSLSHHEKMLDSLICFDILNRLAFSFHIRGYHSLVKLFKRVIRRTQCCQYKKLLDKHCAVPPWNQDPIGRSNSPHEGNVSEIGVQKKMHGFDSKHSVDTLEAIDSQHEAVKSYCSKSQVVSYIWAVSRSVLPRELLGNPSQWRIMRRNIFRFICLRRFEKIHLKLCMKGLKTSIFPFLTTKYFSNSQDAQILKCAEGHNRGLDKEFRNWNHAVHVIKRKLLERWIFWYFSCLVVPLVQANFYVTESQHGKQDIYYYRKSVWEKLTNSTIACLEDGRYSYQNKKDGRYSHLDDVDVRNILMGRPFGFSKLRIRPKENGVRMVANLNSSSRLPSYMSSRNVQSSKMWRTANHLKSKFDHYPSVNFVLRDAHLILKDIQFQEPEKLGSSVFDYNDVYKKICQFLIGLKEGSKSKPNFYIVISDVLKAFDSVDHDKLLDVMNEVLPKREYLLKQHDQVVCTKKSLWVRKHFSVRGENMCPGSEGFTSSASSRFLVTLYSLSVWTDLVIELPCKRQKSSNPAKEIEHRANMENSELVYSLLAYCNSTKRYLNGHLRSTLTVSWQGKPGLRLKKKLRGFLRPKCHPIFFDSNINSAAVVRLNIYQSFLLCAMKFHCYICELSFIFKLGTKSCLNSVKSSLSYMYELIKRKMHSIRSRCDFRPVLKLEKGEVEWLGLHAYVQVLKRKQSRHKDLLAILSSRLHSHRISSGVSPELMHAVDPSNSSILWNIKY</sequence>
<dbReference type="AlphaFoldDB" id="A0A834XFK0"/>
<dbReference type="EC" id="2.7.7.49" evidence="7"/>
<gene>
    <name evidence="10" type="ORF">G2W53_001278</name>
</gene>
<dbReference type="GO" id="GO:0007004">
    <property type="term" value="P:telomere maintenance via telomerase"/>
    <property type="evidence" value="ECO:0007669"/>
    <property type="project" value="TreeGrafter"/>
</dbReference>
<evidence type="ECO:0000256" key="3">
    <source>
        <dbReference type="ARBA" id="ARBA00022723"/>
    </source>
</evidence>
<evidence type="ECO:0000256" key="2">
    <source>
        <dbReference type="ARBA" id="ARBA00022695"/>
    </source>
</evidence>
<feature type="compositionally biased region" description="Basic and acidic residues" evidence="8">
    <location>
        <begin position="295"/>
        <end position="305"/>
    </location>
</feature>
<dbReference type="Pfam" id="PF12009">
    <property type="entry name" value="Telomerase_RBD"/>
    <property type="match status" value="1"/>
</dbReference>
<evidence type="ECO:0000256" key="7">
    <source>
        <dbReference type="RuleBase" id="RU365061"/>
    </source>
</evidence>
<dbReference type="PANTHER" id="PTHR12066">
    <property type="entry name" value="TELOMERASE REVERSE TRANSCRIPTASE"/>
    <property type="match status" value="1"/>
</dbReference>
<protein>
    <recommendedName>
        <fullName evidence="7">Telomerase reverse transcriptase</fullName>
        <ecNumber evidence="7">2.7.7.49</ecNumber>
    </recommendedName>
    <alternativeName>
        <fullName evidence="7">Telomerase catalytic subunit</fullName>
    </alternativeName>
</protein>
<dbReference type="GO" id="GO:0000333">
    <property type="term" value="C:telomerase catalytic core complex"/>
    <property type="evidence" value="ECO:0007669"/>
    <property type="project" value="TreeGrafter"/>
</dbReference>
<dbReference type="GO" id="GO:0070034">
    <property type="term" value="F:telomerase RNA binding"/>
    <property type="evidence" value="ECO:0007669"/>
    <property type="project" value="TreeGrafter"/>
</dbReference>
<dbReference type="InterPro" id="IPR003545">
    <property type="entry name" value="Telomerase_RT"/>
</dbReference>
<feature type="region of interest" description="Disordered" evidence="8">
    <location>
        <begin position="266"/>
        <end position="322"/>
    </location>
</feature>
<evidence type="ECO:0000313" key="11">
    <source>
        <dbReference type="Proteomes" id="UP000634136"/>
    </source>
</evidence>
<comment type="subcellular location">
    <subcellularLocation>
        <location evidence="7">Nucleus</location>
    </subcellularLocation>
    <subcellularLocation>
        <location evidence="7">Chromosome</location>
        <location evidence="7">Telomere</location>
    </subcellularLocation>
</comment>
<evidence type="ECO:0000259" key="9">
    <source>
        <dbReference type="SMART" id="SM00975"/>
    </source>
</evidence>
<proteinExistence type="inferred from homology"/>
<dbReference type="SMART" id="SM00975">
    <property type="entry name" value="Telomerase_RBD"/>
    <property type="match status" value="1"/>
</dbReference>
<reference evidence="10" key="1">
    <citation type="submission" date="2020-09" db="EMBL/GenBank/DDBJ databases">
        <title>Genome-Enabled Discovery of Anthraquinone Biosynthesis in Senna tora.</title>
        <authorList>
            <person name="Kang S.-H."/>
            <person name="Pandey R.P."/>
            <person name="Lee C.-M."/>
            <person name="Sim J.-S."/>
            <person name="Jeong J.-T."/>
            <person name="Choi B.-S."/>
            <person name="Jung M."/>
            <person name="Ginzburg D."/>
            <person name="Zhao K."/>
            <person name="Won S.Y."/>
            <person name="Oh T.-J."/>
            <person name="Yu Y."/>
            <person name="Kim N.-H."/>
            <person name="Lee O.R."/>
            <person name="Lee T.-H."/>
            <person name="Bashyal P."/>
            <person name="Kim T.-S."/>
            <person name="Lee W.-H."/>
            <person name="Kawkins C."/>
            <person name="Kim C.-K."/>
            <person name="Kim J.S."/>
            <person name="Ahn B.O."/>
            <person name="Rhee S.Y."/>
            <person name="Sohng J.K."/>
        </authorList>
    </citation>
    <scope>NUCLEOTIDE SEQUENCE</scope>
    <source>
        <tissue evidence="10">Leaf</tissue>
    </source>
</reference>
<evidence type="ECO:0000256" key="8">
    <source>
        <dbReference type="SAM" id="MobiDB-lite"/>
    </source>
</evidence>
<keyword evidence="7" id="KW-0539">Nucleus</keyword>
<dbReference type="InterPro" id="IPR021891">
    <property type="entry name" value="Telomerase_RBD"/>
</dbReference>
<comment type="function">
    <text evidence="7">Telomerase is a ribonucleoprotein enzyme essential for the replication of chromosome termini in most eukaryotes. It elongates telomeres. It is a reverse transcriptase that adds simple sequence repeats to chromosome ends by copying a template sequence within the RNA component of the enzyme.</text>
</comment>
<dbReference type="EMBL" id="JAAIUW010000001">
    <property type="protein sequence ID" value="KAF7844373.1"/>
    <property type="molecule type" value="Genomic_DNA"/>
</dbReference>
<evidence type="ECO:0000256" key="6">
    <source>
        <dbReference type="ARBA" id="ARBA00048173"/>
    </source>
</evidence>
<feature type="compositionally biased region" description="Basic and acidic residues" evidence="8">
    <location>
        <begin position="268"/>
        <end position="277"/>
    </location>
</feature>
<dbReference type="OrthoDB" id="289721at2759"/>
<comment type="caution">
    <text evidence="10">The sequence shown here is derived from an EMBL/GenBank/DDBJ whole genome shotgun (WGS) entry which is preliminary data.</text>
</comment>
<keyword evidence="7" id="KW-0158">Chromosome</keyword>
<dbReference type="Gene3D" id="1.10.357.90">
    <property type="match status" value="1"/>
</dbReference>
<feature type="compositionally biased region" description="Polar residues" evidence="8">
    <location>
        <begin position="278"/>
        <end position="289"/>
    </location>
</feature>
<evidence type="ECO:0000256" key="4">
    <source>
        <dbReference type="ARBA" id="ARBA00022842"/>
    </source>
</evidence>
<dbReference type="GO" id="GO:0000781">
    <property type="term" value="C:chromosome, telomeric region"/>
    <property type="evidence" value="ECO:0007669"/>
    <property type="project" value="UniProtKB-SubCell"/>
</dbReference>
<dbReference type="Proteomes" id="UP000634136">
    <property type="component" value="Unassembled WGS sequence"/>
</dbReference>
<dbReference type="GO" id="GO:0046872">
    <property type="term" value="F:metal ion binding"/>
    <property type="evidence" value="ECO:0007669"/>
    <property type="project" value="UniProtKB-KW"/>
</dbReference>
<evidence type="ECO:0000313" key="10">
    <source>
        <dbReference type="EMBL" id="KAF7844373.1"/>
    </source>
</evidence>
<keyword evidence="3 7" id="KW-0479">Metal-binding</keyword>
<keyword evidence="5 7" id="KW-0695">RNA-directed DNA polymerase</keyword>
<evidence type="ECO:0000256" key="1">
    <source>
        <dbReference type="ARBA" id="ARBA00022679"/>
    </source>
</evidence>
<comment type="similarity">
    <text evidence="7">Belongs to the reverse transcriptase family. Telomerase subfamily.</text>
</comment>
<comment type="catalytic activity">
    <reaction evidence="6 7">
        <text>DNA(n) + a 2'-deoxyribonucleoside 5'-triphosphate = DNA(n+1) + diphosphate</text>
        <dbReference type="Rhea" id="RHEA:22508"/>
        <dbReference type="Rhea" id="RHEA-COMP:17339"/>
        <dbReference type="Rhea" id="RHEA-COMP:17340"/>
        <dbReference type="ChEBI" id="CHEBI:33019"/>
        <dbReference type="ChEBI" id="CHEBI:61560"/>
        <dbReference type="ChEBI" id="CHEBI:173112"/>
        <dbReference type="EC" id="2.7.7.49"/>
    </reaction>
</comment>
<feature type="compositionally biased region" description="Basic residues" evidence="8">
    <location>
        <begin position="311"/>
        <end position="322"/>
    </location>
</feature>
<keyword evidence="11" id="KW-1185">Reference proteome</keyword>
<dbReference type="InterPro" id="IPR049139">
    <property type="entry name" value="TERT_C"/>
</dbReference>